<gene>
    <name evidence="2" type="ORF">BLL52_2691</name>
</gene>
<feature type="transmembrane region" description="Helical" evidence="1">
    <location>
        <begin position="39"/>
        <end position="60"/>
    </location>
</feature>
<dbReference type="EMBL" id="MSYM01000013">
    <property type="protein sequence ID" value="OLP06455.1"/>
    <property type="molecule type" value="Genomic_DNA"/>
</dbReference>
<dbReference type="NCBIfam" id="TIGR03165">
    <property type="entry name" value="F1F0_chp_2"/>
    <property type="match status" value="1"/>
</dbReference>
<dbReference type="AlphaFoldDB" id="A0A1Q8YEQ1"/>
<reference evidence="2 3" key="1">
    <citation type="submission" date="2017-01" db="EMBL/GenBank/DDBJ databases">
        <title>Genome sequence of Rhodoferax antarcticus ANT.BR, a psychrophilic purple nonsulfur bacterium from an Antarctic microbial mat.</title>
        <authorList>
            <person name="Baker J."/>
            <person name="Riester C."/>
            <person name="Skinner B."/>
            <person name="Newell A."/>
            <person name="Swingley W."/>
            <person name="Madigan M."/>
            <person name="Jung D."/>
            <person name="Asao M."/>
            <person name="Chen M."/>
            <person name="Loughlin P."/>
            <person name="Pan H."/>
            <person name="Lin S."/>
            <person name="Li N."/>
            <person name="Shaw J."/>
            <person name="Prado M."/>
            <person name="Sherman C."/>
            <person name="Li X."/>
            <person name="Tang J."/>
            <person name="Blankenship R."/>
            <person name="Zhao T."/>
            <person name="Touchman J."/>
            <person name="Sattley M."/>
        </authorList>
    </citation>
    <scope>NUCLEOTIDE SEQUENCE [LARGE SCALE GENOMIC DNA]</scope>
    <source>
        <strain evidence="2 3">ANT.BR</strain>
    </source>
</reference>
<protein>
    <submittedName>
        <fullName evidence="2">Uncharacterized protein</fullName>
    </submittedName>
</protein>
<sequence length="106" mass="11256">MNIVFVLILASLAGGLAGLLFFGGLWWTLRRALASPRPALWFVSSLILRSGVTVAVFLLVGAGDWQRLLVCLLGFWAARQLVVRVTAPATTASPVISVESCHAPGP</sequence>
<dbReference type="RefSeq" id="WP_075586888.1">
    <property type="nucleotide sequence ID" value="NZ_MSYM01000013.1"/>
</dbReference>
<comment type="caution">
    <text evidence="2">The sequence shown here is derived from an EMBL/GenBank/DDBJ whole genome shotgun (WGS) entry which is preliminary data.</text>
</comment>
<dbReference type="Pfam" id="PF12966">
    <property type="entry name" value="AtpR"/>
    <property type="match status" value="1"/>
</dbReference>
<dbReference type="Proteomes" id="UP000185911">
    <property type="component" value="Unassembled WGS sequence"/>
</dbReference>
<dbReference type="InterPro" id="IPR017581">
    <property type="entry name" value="AtpR-like"/>
</dbReference>
<feature type="transmembrane region" description="Helical" evidence="1">
    <location>
        <begin position="6"/>
        <end position="27"/>
    </location>
</feature>
<organism evidence="2 3">
    <name type="scientific">Rhodoferax antarcticus ANT.BR</name>
    <dbReference type="NCBI Taxonomy" id="1111071"/>
    <lineage>
        <taxon>Bacteria</taxon>
        <taxon>Pseudomonadati</taxon>
        <taxon>Pseudomonadota</taxon>
        <taxon>Betaproteobacteria</taxon>
        <taxon>Burkholderiales</taxon>
        <taxon>Comamonadaceae</taxon>
        <taxon>Rhodoferax</taxon>
    </lineage>
</organism>
<evidence type="ECO:0000313" key="2">
    <source>
        <dbReference type="EMBL" id="OLP06455.1"/>
    </source>
</evidence>
<keyword evidence="3" id="KW-1185">Reference proteome</keyword>
<keyword evidence="1" id="KW-0812">Transmembrane</keyword>
<name>A0A1Q8YEQ1_9BURK</name>
<evidence type="ECO:0000313" key="3">
    <source>
        <dbReference type="Proteomes" id="UP000185911"/>
    </source>
</evidence>
<keyword evidence="1" id="KW-1133">Transmembrane helix</keyword>
<accession>A0A1Q8YEQ1</accession>
<dbReference type="STRING" id="81479.RA876_07545"/>
<keyword evidence="1" id="KW-0472">Membrane</keyword>
<proteinExistence type="predicted"/>
<evidence type="ECO:0000256" key="1">
    <source>
        <dbReference type="SAM" id="Phobius"/>
    </source>
</evidence>